<evidence type="ECO:0000313" key="2">
    <source>
        <dbReference type="Proteomes" id="UP000887540"/>
    </source>
</evidence>
<evidence type="ECO:0000313" key="3">
    <source>
        <dbReference type="WBParaSite" id="ACRNAN_scaffold9208.g26236.t1"/>
    </source>
</evidence>
<dbReference type="Proteomes" id="UP000887540">
    <property type="component" value="Unplaced"/>
</dbReference>
<dbReference type="WBParaSite" id="ACRNAN_scaffold9208.g26236.t1">
    <property type="protein sequence ID" value="ACRNAN_scaffold9208.g26236.t1"/>
    <property type="gene ID" value="ACRNAN_scaffold9208.g26236"/>
</dbReference>
<feature type="compositionally biased region" description="Basic and acidic residues" evidence="1">
    <location>
        <begin position="85"/>
        <end position="97"/>
    </location>
</feature>
<sequence length="175" mass="20415">MQKGDPKYQNPSWRLYNRLYFLHGIDPYPISKYPREPRISSFDASILGNNYLKMEPNDEEHNVSDSNPGSMSNFLLEACEKASDFIPEQEHSNHDDYDQQPQEHTSSSSQMFWNNSGMENGLSSLSQREEDEIDRVVRVYGERLRKMKEQSNSNYLRCCMKLNEVIFAFETGLPT</sequence>
<dbReference type="AlphaFoldDB" id="A0A914EKZ2"/>
<keyword evidence="2" id="KW-1185">Reference proteome</keyword>
<accession>A0A914EKZ2</accession>
<protein>
    <submittedName>
        <fullName evidence="3">Uncharacterized protein</fullName>
    </submittedName>
</protein>
<organism evidence="2 3">
    <name type="scientific">Acrobeloides nanus</name>
    <dbReference type="NCBI Taxonomy" id="290746"/>
    <lineage>
        <taxon>Eukaryota</taxon>
        <taxon>Metazoa</taxon>
        <taxon>Ecdysozoa</taxon>
        <taxon>Nematoda</taxon>
        <taxon>Chromadorea</taxon>
        <taxon>Rhabditida</taxon>
        <taxon>Tylenchina</taxon>
        <taxon>Cephalobomorpha</taxon>
        <taxon>Cephaloboidea</taxon>
        <taxon>Cephalobidae</taxon>
        <taxon>Acrobeloides</taxon>
    </lineage>
</organism>
<reference evidence="3" key="1">
    <citation type="submission" date="2022-11" db="UniProtKB">
        <authorList>
            <consortium name="WormBaseParasite"/>
        </authorList>
    </citation>
    <scope>IDENTIFICATION</scope>
</reference>
<name>A0A914EKZ2_9BILA</name>
<feature type="compositionally biased region" description="Polar residues" evidence="1">
    <location>
        <begin position="99"/>
        <end position="113"/>
    </location>
</feature>
<proteinExistence type="predicted"/>
<evidence type="ECO:0000256" key="1">
    <source>
        <dbReference type="SAM" id="MobiDB-lite"/>
    </source>
</evidence>
<feature type="region of interest" description="Disordered" evidence="1">
    <location>
        <begin position="85"/>
        <end position="113"/>
    </location>
</feature>